<name>A0A5A8DSK5_CAFRO</name>
<feature type="compositionally biased region" description="Low complexity" evidence="5">
    <location>
        <begin position="555"/>
        <end position="567"/>
    </location>
</feature>
<evidence type="ECO:0000259" key="6">
    <source>
        <dbReference type="PROSITE" id="PS50003"/>
    </source>
</evidence>
<organism evidence="8 9">
    <name type="scientific">Cafeteria roenbergensis</name>
    <name type="common">Marine flagellate</name>
    <dbReference type="NCBI Taxonomy" id="33653"/>
    <lineage>
        <taxon>Eukaryota</taxon>
        <taxon>Sar</taxon>
        <taxon>Stramenopiles</taxon>
        <taxon>Bigyra</taxon>
        <taxon>Opalozoa</taxon>
        <taxon>Bicosoecida</taxon>
        <taxon>Cafeteriaceae</taxon>
        <taxon>Cafeteria</taxon>
    </lineage>
</organism>
<evidence type="ECO:0000256" key="3">
    <source>
        <dbReference type="PROSITE-ProRule" id="PRU00023"/>
    </source>
</evidence>
<dbReference type="EMBL" id="VLTL01000030">
    <property type="protein sequence ID" value="KAA0168169.1"/>
    <property type="molecule type" value="Genomic_DNA"/>
</dbReference>
<dbReference type="InterPro" id="IPR036770">
    <property type="entry name" value="Ankyrin_rpt-contain_sf"/>
</dbReference>
<feature type="compositionally biased region" description="Gly residues" evidence="5">
    <location>
        <begin position="568"/>
        <end position="578"/>
    </location>
</feature>
<dbReference type="Gene3D" id="1.25.40.20">
    <property type="entry name" value="Ankyrin repeat-containing domain"/>
    <property type="match status" value="3"/>
</dbReference>
<feature type="compositionally biased region" description="Low complexity" evidence="5">
    <location>
        <begin position="624"/>
        <end position="661"/>
    </location>
</feature>
<dbReference type="PANTHER" id="PTHR24171">
    <property type="entry name" value="ANKYRIN REPEAT DOMAIN-CONTAINING PROTEIN 39-RELATED"/>
    <property type="match status" value="1"/>
</dbReference>
<protein>
    <recommendedName>
        <fullName evidence="10">PH domain-containing protein</fullName>
    </recommendedName>
</protein>
<reference evidence="8 9" key="1">
    <citation type="submission" date="2019-07" db="EMBL/GenBank/DDBJ databases">
        <title>Genomes of Cafeteria roenbergensis.</title>
        <authorList>
            <person name="Fischer M.G."/>
            <person name="Hackl T."/>
            <person name="Roman M."/>
        </authorList>
    </citation>
    <scope>NUCLEOTIDE SEQUENCE [LARGE SCALE GENOMIC DNA]</scope>
    <source>
        <strain evidence="8 9">RCC970-E3</strain>
    </source>
</reference>
<dbReference type="PANTHER" id="PTHR24171:SF8">
    <property type="entry name" value="BRCA1-ASSOCIATED RING DOMAIN PROTEIN 1"/>
    <property type="match status" value="1"/>
</dbReference>
<dbReference type="PROSITE" id="PS50003">
    <property type="entry name" value="PH_DOMAIN"/>
    <property type="match status" value="1"/>
</dbReference>
<dbReference type="SUPFAM" id="SSF48403">
    <property type="entry name" value="Ankyrin repeat"/>
    <property type="match status" value="2"/>
</dbReference>
<comment type="caution">
    <text evidence="8">The sequence shown here is derived from an EMBL/GenBank/DDBJ whole genome shotgun (WGS) entry which is preliminary data.</text>
</comment>
<dbReference type="InterPro" id="IPR001849">
    <property type="entry name" value="PH_domain"/>
</dbReference>
<dbReference type="Pfam" id="PF12796">
    <property type="entry name" value="Ank_2"/>
    <property type="match status" value="2"/>
</dbReference>
<evidence type="ECO:0000256" key="5">
    <source>
        <dbReference type="SAM" id="MobiDB-lite"/>
    </source>
</evidence>
<dbReference type="InterPro" id="IPR002110">
    <property type="entry name" value="Ankyrin_rpt"/>
</dbReference>
<keyword evidence="2 3" id="KW-0040">ANK repeat</keyword>
<feature type="region of interest" description="Disordered" evidence="5">
    <location>
        <begin position="507"/>
        <end position="738"/>
    </location>
</feature>
<dbReference type="PROSITE" id="PS01159">
    <property type="entry name" value="WW_DOMAIN_1"/>
    <property type="match status" value="1"/>
</dbReference>
<feature type="compositionally biased region" description="Low complexity" evidence="5">
    <location>
        <begin position="682"/>
        <end position="699"/>
    </location>
</feature>
<accession>A0A5A8DSK5</accession>
<feature type="domain" description="PH" evidence="6">
    <location>
        <begin position="349"/>
        <end position="452"/>
    </location>
</feature>
<dbReference type="Proteomes" id="UP000324907">
    <property type="component" value="Unassembled WGS sequence"/>
</dbReference>
<evidence type="ECO:0000313" key="9">
    <source>
        <dbReference type="Proteomes" id="UP000324907"/>
    </source>
</evidence>
<feature type="compositionally biased region" description="Low complexity" evidence="5">
    <location>
        <begin position="509"/>
        <end position="521"/>
    </location>
</feature>
<dbReference type="PROSITE" id="PS50297">
    <property type="entry name" value="ANK_REP_REGION"/>
    <property type="match status" value="4"/>
</dbReference>
<evidence type="ECO:0000256" key="2">
    <source>
        <dbReference type="ARBA" id="ARBA00023043"/>
    </source>
</evidence>
<feature type="repeat" description="ANK" evidence="3">
    <location>
        <begin position="68"/>
        <end position="100"/>
    </location>
</feature>
<dbReference type="PROSITE" id="PS50020">
    <property type="entry name" value="WW_DOMAIN_2"/>
    <property type="match status" value="1"/>
</dbReference>
<feature type="region of interest" description="Disordered" evidence="5">
    <location>
        <begin position="799"/>
        <end position="821"/>
    </location>
</feature>
<keyword evidence="1" id="KW-0677">Repeat</keyword>
<feature type="compositionally biased region" description="Low complexity" evidence="5">
    <location>
        <begin position="728"/>
        <end position="738"/>
    </location>
</feature>
<dbReference type="InterPro" id="IPR001202">
    <property type="entry name" value="WW_dom"/>
</dbReference>
<dbReference type="CDD" id="cd00201">
    <property type="entry name" value="WW"/>
    <property type="match status" value="1"/>
</dbReference>
<gene>
    <name evidence="8" type="ORF">FNF28_02588</name>
</gene>
<sequence>MSASAAAAGGGDTSLKRKRTKHALVDVAAAWEPSREGSALNSAAKALDLERLQALVEDGAHPDARDKTGMAALHQAAVLGSLPMVHLLLRAGASVNPADSFGDTPLHYAAHCGHVGVVAALLEAGADPTIPSLDGQTPLGSALAEGQSAAAQVMADMFPVACGDLIPEAVAREAEAARDAAAVAAANAAMFSSSPSRPVADAAPSPASEAAWELVAGRLGDACLSGDLGRVRAMLAEGARPSGRDAFGFSPLHRAAAAGNVAIIETLVAAGADVNASDNRGCRPVHIAALCGHVDSAHALISAGADGAAASYDGLTPAAAARAEGHGDVGQGQAEWVPTSGAELTLTHGIAVEGPLKVKRPSGVFKWASRYALASAAMRALVLWAGDGSSIEGGEVQWLPFAAVVGVVHHAGKKSGRRFDVTLRGGAAPLALLAESAAEASAWVSALRRALVAAQESSSQERIIGGIMPPIGTALALEAALKAAKKAERLRGEAEATADELQAKLRVASSSSGGWTDSGSSATELSDAERPRHAGPRASTVLEPVTEDEHEPPTAAVSVSGKASGSSVGSGGGSGVGSGSHVSRGSAGSTPAMPSSSGPQPRRPLSTGNTPGGKTSPKSRRPTSRTTTSLALAMGTASFADGSTSSAGSSGASRAGSAASRGKGKTRPPGERMLPWRTNQTGGELSRRLALAAAGSARGAAGGAAGGGASLSGGPGLRSGLITRQRASSKASSGSSVGAAAAVTAALAARARKGPSGPRDAAAIKLQAAARRWLAARVVSGWQRVVDDDGDIFWYHAGSDTSSWYPPGLDPGEPPSDTEVA</sequence>
<keyword evidence="4" id="KW-0175">Coiled coil</keyword>
<dbReference type="AlphaFoldDB" id="A0A5A8DSK5"/>
<dbReference type="PROSITE" id="PS50088">
    <property type="entry name" value="ANK_REPEAT"/>
    <property type="match status" value="4"/>
</dbReference>
<evidence type="ECO:0000256" key="1">
    <source>
        <dbReference type="ARBA" id="ARBA00022737"/>
    </source>
</evidence>
<feature type="repeat" description="ANK" evidence="3">
    <location>
        <begin position="247"/>
        <end position="279"/>
    </location>
</feature>
<feature type="domain" description="WW" evidence="7">
    <location>
        <begin position="776"/>
        <end position="809"/>
    </location>
</feature>
<evidence type="ECO:0000256" key="4">
    <source>
        <dbReference type="SAM" id="Coils"/>
    </source>
</evidence>
<feature type="repeat" description="ANK" evidence="3">
    <location>
        <begin position="101"/>
        <end position="133"/>
    </location>
</feature>
<dbReference type="SMART" id="SM00248">
    <property type="entry name" value="ANK"/>
    <property type="match status" value="6"/>
</dbReference>
<feature type="compositionally biased region" description="Gly residues" evidence="5">
    <location>
        <begin position="700"/>
        <end position="717"/>
    </location>
</feature>
<evidence type="ECO:0000313" key="8">
    <source>
        <dbReference type="EMBL" id="KAA0168169.1"/>
    </source>
</evidence>
<feature type="compositionally biased region" description="Low complexity" evidence="5">
    <location>
        <begin position="579"/>
        <end position="589"/>
    </location>
</feature>
<feature type="coiled-coil region" evidence="4">
    <location>
        <begin position="477"/>
        <end position="504"/>
    </location>
</feature>
<evidence type="ECO:0008006" key="10">
    <source>
        <dbReference type="Google" id="ProtNLM"/>
    </source>
</evidence>
<evidence type="ECO:0000259" key="7">
    <source>
        <dbReference type="PROSITE" id="PS50020"/>
    </source>
</evidence>
<proteinExistence type="predicted"/>
<dbReference type="PRINTS" id="PR01415">
    <property type="entry name" value="ANKYRIN"/>
</dbReference>
<feature type="repeat" description="ANK" evidence="3">
    <location>
        <begin position="280"/>
        <end position="312"/>
    </location>
</feature>